<dbReference type="GO" id="GO:0016987">
    <property type="term" value="F:sigma factor activity"/>
    <property type="evidence" value="ECO:0007669"/>
    <property type="project" value="UniProtKB-KW"/>
</dbReference>
<protein>
    <submittedName>
        <fullName evidence="8">RNA polymerase subunit sigma</fullName>
    </submittedName>
</protein>
<dbReference type="InterPro" id="IPR036388">
    <property type="entry name" value="WH-like_DNA-bd_sf"/>
</dbReference>
<keyword evidence="2" id="KW-0805">Transcription regulation</keyword>
<dbReference type="Pfam" id="PF08281">
    <property type="entry name" value="Sigma70_r4_2"/>
    <property type="match status" value="1"/>
</dbReference>
<comment type="similarity">
    <text evidence="1">Belongs to the sigma-70 factor family. ECF subfamily.</text>
</comment>
<dbReference type="InterPro" id="IPR013249">
    <property type="entry name" value="RNA_pol_sigma70_r4_t2"/>
</dbReference>
<keyword evidence="3" id="KW-0731">Sigma factor</keyword>
<dbReference type="Gene3D" id="1.10.1740.10">
    <property type="match status" value="1"/>
</dbReference>
<dbReference type="CDD" id="cd06171">
    <property type="entry name" value="Sigma70_r4"/>
    <property type="match status" value="1"/>
</dbReference>
<dbReference type="PANTHER" id="PTHR43133">
    <property type="entry name" value="RNA POLYMERASE ECF-TYPE SIGMA FACTO"/>
    <property type="match status" value="1"/>
</dbReference>
<dbReference type="InterPro" id="IPR014284">
    <property type="entry name" value="RNA_pol_sigma-70_dom"/>
</dbReference>
<dbReference type="AlphaFoldDB" id="A0A193FFZ3"/>
<evidence type="ECO:0000256" key="4">
    <source>
        <dbReference type="ARBA" id="ARBA00023163"/>
    </source>
</evidence>
<dbReference type="EMBL" id="CP016171">
    <property type="protein sequence ID" value="ANN71761.1"/>
    <property type="molecule type" value="Genomic_DNA"/>
</dbReference>
<dbReference type="Proteomes" id="UP000092213">
    <property type="component" value="Chromosome"/>
</dbReference>
<evidence type="ECO:0000256" key="3">
    <source>
        <dbReference type="ARBA" id="ARBA00023082"/>
    </source>
</evidence>
<accession>A0A193FFZ3</accession>
<dbReference type="InterPro" id="IPR039425">
    <property type="entry name" value="RNA_pol_sigma-70-like"/>
</dbReference>
<name>A0A193FFZ3_9BORD</name>
<dbReference type="PANTHER" id="PTHR43133:SF63">
    <property type="entry name" value="RNA POLYMERASE SIGMA FACTOR FECI-RELATED"/>
    <property type="match status" value="1"/>
</dbReference>
<dbReference type="KEGG" id="bbro:BAU06_10675"/>
<evidence type="ECO:0000313" key="8">
    <source>
        <dbReference type="EMBL" id="ANN71761.1"/>
    </source>
</evidence>
<keyword evidence="4" id="KW-0804">Transcription</keyword>
<proteinExistence type="inferred from homology"/>
<evidence type="ECO:0000259" key="5">
    <source>
        <dbReference type="Pfam" id="PF04542"/>
    </source>
</evidence>
<evidence type="ECO:0000313" key="7">
    <source>
        <dbReference type="EMBL" id="ANN66682.1"/>
    </source>
</evidence>
<dbReference type="RefSeq" id="WP_066348444.1">
    <property type="nucleotide sequence ID" value="NZ_CBCSFJ010000039.1"/>
</dbReference>
<dbReference type="SUPFAM" id="SSF88659">
    <property type="entry name" value="Sigma3 and sigma4 domains of RNA polymerase sigma factors"/>
    <property type="match status" value="1"/>
</dbReference>
<dbReference type="GO" id="GO:0003677">
    <property type="term" value="F:DNA binding"/>
    <property type="evidence" value="ECO:0007669"/>
    <property type="project" value="InterPro"/>
</dbReference>
<dbReference type="InterPro" id="IPR013324">
    <property type="entry name" value="RNA_pol_sigma_r3/r4-like"/>
</dbReference>
<organism evidence="8 10">
    <name type="scientific">Bordetella bronchialis</name>
    <dbReference type="NCBI Taxonomy" id="463025"/>
    <lineage>
        <taxon>Bacteria</taxon>
        <taxon>Pseudomonadati</taxon>
        <taxon>Pseudomonadota</taxon>
        <taxon>Betaproteobacteria</taxon>
        <taxon>Burkholderiales</taxon>
        <taxon>Alcaligenaceae</taxon>
        <taxon>Bordetella</taxon>
    </lineage>
</organism>
<evidence type="ECO:0000256" key="2">
    <source>
        <dbReference type="ARBA" id="ARBA00023015"/>
    </source>
</evidence>
<dbReference type="Gene3D" id="1.10.10.10">
    <property type="entry name" value="Winged helix-like DNA-binding domain superfamily/Winged helix DNA-binding domain"/>
    <property type="match status" value="1"/>
</dbReference>
<evidence type="ECO:0000256" key="1">
    <source>
        <dbReference type="ARBA" id="ARBA00010641"/>
    </source>
</evidence>
<feature type="domain" description="RNA polymerase sigma factor 70 region 4 type 2" evidence="6">
    <location>
        <begin position="112"/>
        <end position="163"/>
    </location>
</feature>
<dbReference type="InterPro" id="IPR013325">
    <property type="entry name" value="RNA_pol_sigma_r2"/>
</dbReference>
<dbReference type="NCBIfam" id="TIGR02937">
    <property type="entry name" value="sigma70-ECF"/>
    <property type="match status" value="1"/>
</dbReference>
<sequence>MSGDELSVHQRTEALYSQHQPWLAGWLRHRMGGEDAAVDLAQDTFVRILATRELPALAEPRAFLATIARRLLANYYRRNAIERAYLEALALVPEEYAPGPEQRKLLLEQLYAIDAALDALPAKAREAFLLAQLEGMKHEDIARRLGVTTRTVRNYMVRAVQACFFLQETAR</sequence>
<dbReference type="NCBIfam" id="NF009180">
    <property type="entry name" value="PRK12528.1"/>
    <property type="match status" value="1"/>
</dbReference>
<reference evidence="9 10" key="1">
    <citation type="submission" date="2016-06" db="EMBL/GenBank/DDBJ databases">
        <title>Complete genome sequences of Bordetella bronchialis and Bordetella flabilis.</title>
        <authorList>
            <person name="LiPuma J.J."/>
            <person name="Spilker T."/>
        </authorList>
    </citation>
    <scope>NUCLEOTIDE SEQUENCE [LARGE SCALE GENOMIC DNA]</scope>
    <source>
        <strain evidence="8 10">AU17976</strain>
        <strain evidence="7 9">AU3182</strain>
    </source>
</reference>
<dbReference type="GO" id="GO:0006352">
    <property type="term" value="P:DNA-templated transcription initiation"/>
    <property type="evidence" value="ECO:0007669"/>
    <property type="project" value="InterPro"/>
</dbReference>
<dbReference type="InterPro" id="IPR007627">
    <property type="entry name" value="RNA_pol_sigma70_r2"/>
</dbReference>
<keyword evidence="9" id="KW-1185">Reference proteome</keyword>
<evidence type="ECO:0000313" key="9">
    <source>
        <dbReference type="Proteomes" id="UP000091897"/>
    </source>
</evidence>
<feature type="domain" description="RNA polymerase sigma-70 region 2" evidence="5">
    <location>
        <begin position="15"/>
        <end position="80"/>
    </location>
</feature>
<dbReference type="Pfam" id="PF04542">
    <property type="entry name" value="Sigma70_r2"/>
    <property type="match status" value="1"/>
</dbReference>
<evidence type="ECO:0000313" key="10">
    <source>
        <dbReference type="Proteomes" id="UP000092213"/>
    </source>
</evidence>
<gene>
    <name evidence="7" type="ORF">BAU06_10675</name>
    <name evidence="8" type="ORF">BAU08_10875</name>
</gene>
<dbReference type="Proteomes" id="UP000091897">
    <property type="component" value="Chromosome"/>
</dbReference>
<dbReference type="OrthoDB" id="8654550at2"/>
<dbReference type="STRING" id="463025.BAU08_10875"/>
<evidence type="ECO:0000259" key="6">
    <source>
        <dbReference type="Pfam" id="PF08281"/>
    </source>
</evidence>
<dbReference type="EMBL" id="CP016170">
    <property type="protein sequence ID" value="ANN66682.1"/>
    <property type="molecule type" value="Genomic_DNA"/>
</dbReference>
<dbReference type="SUPFAM" id="SSF88946">
    <property type="entry name" value="Sigma2 domain of RNA polymerase sigma factors"/>
    <property type="match status" value="1"/>
</dbReference>